<dbReference type="PANTHER" id="PTHR36173:SF2">
    <property type="entry name" value="RIBONUCLEASE VAPC16"/>
    <property type="match status" value="1"/>
</dbReference>
<dbReference type="InterPro" id="IPR002716">
    <property type="entry name" value="PIN_dom"/>
</dbReference>
<dbReference type="InterPro" id="IPR041705">
    <property type="entry name" value="PIN_Sll0205"/>
</dbReference>
<dbReference type="SUPFAM" id="SSF88723">
    <property type="entry name" value="PIN domain-like"/>
    <property type="match status" value="1"/>
</dbReference>
<dbReference type="Pfam" id="PF01850">
    <property type="entry name" value="PIN"/>
    <property type="match status" value="1"/>
</dbReference>
<dbReference type="Proteomes" id="UP000236736">
    <property type="component" value="Unassembled WGS sequence"/>
</dbReference>
<dbReference type="CDD" id="cd09872">
    <property type="entry name" value="PIN_Sll0205-like"/>
    <property type="match status" value="1"/>
</dbReference>
<reference evidence="3" key="1">
    <citation type="submission" date="2016-10" db="EMBL/GenBank/DDBJ databases">
        <authorList>
            <person name="Varghese N."/>
            <person name="Submissions S."/>
        </authorList>
    </citation>
    <scope>NUCLEOTIDE SEQUENCE [LARGE SCALE GENOMIC DNA]</scope>
    <source>
        <strain evidence="3">DSM 17298</strain>
    </source>
</reference>
<dbReference type="InterPro" id="IPR029060">
    <property type="entry name" value="PIN-like_dom_sf"/>
</dbReference>
<dbReference type="EMBL" id="FNVR01000027">
    <property type="protein sequence ID" value="SEG35079.1"/>
    <property type="molecule type" value="Genomic_DNA"/>
</dbReference>
<dbReference type="STRING" id="1120964.GCA_001313265_07772"/>
<dbReference type="InterPro" id="IPR052919">
    <property type="entry name" value="TA_system_RNase"/>
</dbReference>
<sequence length="133" mass="15713">MKYLLDTHVILWQAYEDTKLSKLAREILLSQESEIYLSAVSFWEISLKFQSGKLDLKGHNPEKLKSGFDRFYDFRELGLEMNDALTFHKLDAPIHKDPFDRMLIWQALQHGLILLTDDENIKQYQEIGLKVVW</sequence>
<feature type="domain" description="PIN" evidence="1">
    <location>
        <begin position="3"/>
        <end position="125"/>
    </location>
</feature>
<accession>A0A1H5ZF23</accession>
<proteinExistence type="predicted"/>
<organism evidence="2 3">
    <name type="scientific">Algoriphagus boritolerans DSM 17298 = JCM 18970</name>
    <dbReference type="NCBI Taxonomy" id="1120964"/>
    <lineage>
        <taxon>Bacteria</taxon>
        <taxon>Pseudomonadati</taxon>
        <taxon>Bacteroidota</taxon>
        <taxon>Cytophagia</taxon>
        <taxon>Cytophagales</taxon>
        <taxon>Cyclobacteriaceae</taxon>
        <taxon>Algoriphagus</taxon>
    </lineage>
</organism>
<dbReference type="RefSeq" id="WP_103926079.1">
    <property type="nucleotide sequence ID" value="NZ_BBFN01000081.1"/>
</dbReference>
<evidence type="ECO:0000259" key="1">
    <source>
        <dbReference type="Pfam" id="PF01850"/>
    </source>
</evidence>
<dbReference type="AlphaFoldDB" id="A0A1H5ZF23"/>
<dbReference type="PANTHER" id="PTHR36173">
    <property type="entry name" value="RIBONUCLEASE VAPC16-RELATED"/>
    <property type="match status" value="1"/>
</dbReference>
<evidence type="ECO:0000313" key="3">
    <source>
        <dbReference type="Proteomes" id="UP000236736"/>
    </source>
</evidence>
<dbReference type="Gene3D" id="3.40.50.1010">
    <property type="entry name" value="5'-nuclease"/>
    <property type="match status" value="1"/>
</dbReference>
<keyword evidence="3" id="KW-1185">Reference proteome</keyword>
<name>A0A1H5ZF23_9BACT</name>
<evidence type="ECO:0000313" key="2">
    <source>
        <dbReference type="EMBL" id="SEG35079.1"/>
    </source>
</evidence>
<protein>
    <submittedName>
        <fullName evidence="2">PIN domain nuclease, a component of toxin-antitoxin system (PIN domain)</fullName>
    </submittedName>
</protein>
<dbReference type="OrthoDB" id="9798990at2"/>
<gene>
    <name evidence="2" type="ORF">SAMN03080598_03479</name>
</gene>